<evidence type="ECO:0000313" key="31">
    <source>
        <dbReference type="Proteomes" id="UP000606274"/>
    </source>
</evidence>
<evidence type="ECO:0000259" key="28">
    <source>
        <dbReference type="Pfam" id="PF25481"/>
    </source>
</evidence>
<evidence type="ECO:0000256" key="8">
    <source>
        <dbReference type="ARBA" id="ARBA00022448"/>
    </source>
</evidence>
<keyword evidence="15" id="KW-0653">Protein transport</keyword>
<evidence type="ECO:0000256" key="3">
    <source>
        <dbReference type="ARBA" id="ARBA00004567"/>
    </source>
</evidence>
<keyword evidence="20" id="KW-0206">Cytoskeleton</keyword>
<evidence type="ECO:0000256" key="13">
    <source>
        <dbReference type="ARBA" id="ARBA00022816"/>
    </source>
</evidence>
<keyword evidence="9" id="KW-0158">Chromosome</keyword>
<feature type="compositionally biased region" description="Low complexity" evidence="26">
    <location>
        <begin position="1643"/>
        <end position="1658"/>
    </location>
</feature>
<keyword evidence="18" id="KW-0906">Nuclear pore complex</keyword>
<dbReference type="PANTHER" id="PTHR18898:SF3">
    <property type="entry name" value="NUCLEOPROTEIN TPR"/>
    <property type="match status" value="1"/>
</dbReference>
<evidence type="ECO:0000256" key="20">
    <source>
        <dbReference type="ARBA" id="ARBA00023212"/>
    </source>
</evidence>
<proteinExistence type="inferred from homology"/>
<dbReference type="FunFam" id="1.10.287.1490:FF:000004">
    <property type="entry name" value="nucleoprotein TPR isoform X2"/>
    <property type="match status" value="1"/>
</dbReference>
<feature type="compositionally biased region" description="Polar residues" evidence="26">
    <location>
        <begin position="620"/>
        <end position="638"/>
    </location>
</feature>
<feature type="region of interest" description="Disordered" evidence="26">
    <location>
        <begin position="894"/>
        <end position="946"/>
    </location>
</feature>
<feature type="region of interest" description="Disordered" evidence="26">
    <location>
        <begin position="2149"/>
        <end position="2284"/>
    </location>
</feature>
<gene>
    <name evidence="30" type="ORF">HF521_003221</name>
</gene>
<keyword evidence="22" id="KW-0131">Cell cycle</keyword>
<protein>
    <recommendedName>
        <fullName evidence="7">Nucleoprotein TPR</fullName>
    </recommendedName>
    <alternativeName>
        <fullName evidence="24">NPC-associated intranuclear protein</fullName>
    </alternativeName>
</protein>
<evidence type="ECO:0000256" key="6">
    <source>
        <dbReference type="ARBA" id="ARBA00005274"/>
    </source>
</evidence>
<feature type="compositionally biased region" description="Polar residues" evidence="26">
    <location>
        <begin position="2021"/>
        <end position="2034"/>
    </location>
</feature>
<evidence type="ECO:0000256" key="2">
    <source>
        <dbReference type="ARBA" id="ARBA00004335"/>
    </source>
</evidence>
<dbReference type="GO" id="GO:0006606">
    <property type="term" value="P:protein import into nucleus"/>
    <property type="evidence" value="ECO:0007669"/>
    <property type="project" value="InterPro"/>
</dbReference>
<feature type="compositionally biased region" description="Low complexity" evidence="26">
    <location>
        <begin position="1972"/>
        <end position="1985"/>
    </location>
</feature>
<feature type="domain" description="Nucleoprotein TPR/MPL1" evidence="28">
    <location>
        <begin position="165"/>
        <end position="243"/>
    </location>
</feature>
<feature type="compositionally biased region" description="Acidic residues" evidence="26">
    <location>
        <begin position="2182"/>
        <end position="2196"/>
    </location>
</feature>
<dbReference type="GO" id="GO:0006406">
    <property type="term" value="P:mRNA export from nucleus"/>
    <property type="evidence" value="ECO:0007669"/>
    <property type="project" value="TreeGrafter"/>
</dbReference>
<keyword evidence="11" id="KW-0132">Cell division</keyword>
<feature type="domain" description="Nucleoprotein TPR/MLP1-2" evidence="27">
    <location>
        <begin position="1031"/>
        <end position="1097"/>
    </location>
</feature>
<evidence type="ECO:0000256" key="11">
    <source>
        <dbReference type="ARBA" id="ARBA00022618"/>
    </source>
</evidence>
<feature type="compositionally biased region" description="Polar residues" evidence="26">
    <location>
        <begin position="894"/>
        <end position="917"/>
    </location>
</feature>
<evidence type="ECO:0000256" key="10">
    <source>
        <dbReference type="ARBA" id="ARBA00022490"/>
    </source>
</evidence>
<comment type="subcellular location">
    <subcellularLocation>
        <location evidence="5">Chromosome</location>
        <location evidence="5">Centromere</location>
        <location evidence="5">Kinetochore</location>
    </subcellularLocation>
    <subcellularLocation>
        <location evidence="1">Cytoplasm</location>
        <location evidence="1">Cytoskeleton</location>
        <location evidence="1">Spindle</location>
    </subcellularLocation>
    <subcellularLocation>
        <location evidence="2">Nucleus membrane</location>
        <topology evidence="2">Peripheral membrane protein</topology>
        <orientation evidence="2">Cytoplasmic side</orientation>
    </subcellularLocation>
    <subcellularLocation>
        <location evidence="4">Nucleus membrane</location>
        <topology evidence="4">Peripheral membrane protein</topology>
        <orientation evidence="4">Nucleoplasmic side</orientation>
    </subcellularLocation>
    <subcellularLocation>
        <location evidence="3">Nucleus</location>
        <location evidence="3">Nuclear pore complex</location>
    </subcellularLocation>
</comment>
<evidence type="ECO:0000256" key="15">
    <source>
        <dbReference type="ARBA" id="ARBA00022927"/>
    </source>
</evidence>
<dbReference type="GO" id="GO:0051301">
    <property type="term" value="P:cell division"/>
    <property type="evidence" value="ECO:0007669"/>
    <property type="project" value="UniProtKB-KW"/>
</dbReference>
<evidence type="ECO:0000313" key="30">
    <source>
        <dbReference type="EMBL" id="KAF7700263.1"/>
    </source>
</evidence>
<feature type="compositionally biased region" description="Low complexity" evidence="26">
    <location>
        <begin position="2254"/>
        <end position="2268"/>
    </location>
</feature>
<comment type="similarity">
    <text evidence="6">Belongs to the TPR family.</text>
</comment>
<feature type="compositionally biased region" description="Polar residues" evidence="26">
    <location>
        <begin position="1281"/>
        <end position="1290"/>
    </location>
</feature>
<dbReference type="Pfam" id="PF25481">
    <property type="entry name" value="Nucleoprot-TPR"/>
    <property type="match status" value="1"/>
</dbReference>
<dbReference type="GO" id="GO:0005643">
    <property type="term" value="C:nuclear pore"/>
    <property type="evidence" value="ECO:0007669"/>
    <property type="project" value="UniProtKB-SubCell"/>
</dbReference>
<dbReference type="EMBL" id="JABFDY010000012">
    <property type="protein sequence ID" value="KAF7700263.1"/>
    <property type="molecule type" value="Genomic_DNA"/>
</dbReference>
<feature type="compositionally biased region" description="Polar residues" evidence="26">
    <location>
        <begin position="1949"/>
        <end position="1958"/>
    </location>
</feature>
<keyword evidence="8" id="KW-0813">Transport</keyword>
<reference evidence="30" key="1">
    <citation type="submission" date="2020-08" db="EMBL/GenBank/DDBJ databases">
        <title>Chromosome-level assembly of Southern catfish (Silurus meridionalis) provides insights into visual adaptation to the nocturnal and benthic lifestyles.</title>
        <authorList>
            <person name="Zhang Y."/>
            <person name="Wang D."/>
            <person name="Peng Z."/>
        </authorList>
    </citation>
    <scope>NUCLEOTIDE SEQUENCE</scope>
    <source>
        <strain evidence="30">SWU-2019-XX</strain>
        <tissue evidence="30">Muscle</tissue>
    </source>
</reference>
<dbReference type="GO" id="GO:0031965">
    <property type="term" value="C:nuclear membrane"/>
    <property type="evidence" value="ECO:0007669"/>
    <property type="project" value="UniProtKB-SubCell"/>
</dbReference>
<evidence type="ECO:0000256" key="16">
    <source>
        <dbReference type="ARBA" id="ARBA00023010"/>
    </source>
</evidence>
<feature type="coiled-coil region" evidence="25">
    <location>
        <begin position="1107"/>
        <end position="1134"/>
    </location>
</feature>
<dbReference type="GO" id="GO:0005819">
    <property type="term" value="C:spindle"/>
    <property type="evidence" value="ECO:0007669"/>
    <property type="project" value="UniProtKB-SubCell"/>
</dbReference>
<dbReference type="InterPro" id="IPR057974">
    <property type="entry name" value="NUA/TPR/MLP1-2-like_dom"/>
</dbReference>
<feature type="compositionally biased region" description="Acidic residues" evidence="26">
    <location>
        <begin position="1869"/>
        <end position="1905"/>
    </location>
</feature>
<evidence type="ECO:0000256" key="23">
    <source>
        <dbReference type="ARBA" id="ARBA00023328"/>
    </source>
</evidence>
<feature type="compositionally biased region" description="Polar residues" evidence="26">
    <location>
        <begin position="932"/>
        <end position="942"/>
    </location>
</feature>
<evidence type="ECO:0000256" key="21">
    <source>
        <dbReference type="ARBA" id="ARBA00023242"/>
    </source>
</evidence>
<dbReference type="Pfam" id="PF07926">
    <property type="entry name" value="TPR_MLP1_2"/>
    <property type="match status" value="1"/>
</dbReference>
<keyword evidence="16" id="KW-0811">Translocation</keyword>
<evidence type="ECO:0000256" key="25">
    <source>
        <dbReference type="SAM" id="Coils"/>
    </source>
</evidence>
<accession>A0A8T0B5F6</accession>
<feature type="compositionally biased region" description="Polar residues" evidence="26">
    <location>
        <begin position="1717"/>
        <end position="1728"/>
    </location>
</feature>
<evidence type="ECO:0000256" key="14">
    <source>
        <dbReference type="ARBA" id="ARBA00022838"/>
    </source>
</evidence>
<feature type="region of interest" description="Disordered" evidence="26">
    <location>
        <begin position="1479"/>
        <end position="1498"/>
    </location>
</feature>
<organism evidence="30 31">
    <name type="scientific">Silurus meridionalis</name>
    <name type="common">Southern catfish</name>
    <name type="synonym">Silurus soldatovi meridionalis</name>
    <dbReference type="NCBI Taxonomy" id="175797"/>
    <lineage>
        <taxon>Eukaryota</taxon>
        <taxon>Metazoa</taxon>
        <taxon>Chordata</taxon>
        <taxon>Craniata</taxon>
        <taxon>Vertebrata</taxon>
        <taxon>Euteleostomi</taxon>
        <taxon>Actinopterygii</taxon>
        <taxon>Neopterygii</taxon>
        <taxon>Teleostei</taxon>
        <taxon>Ostariophysi</taxon>
        <taxon>Siluriformes</taxon>
        <taxon>Siluridae</taxon>
        <taxon>Silurus</taxon>
    </lineage>
</organism>
<feature type="compositionally biased region" description="Low complexity" evidence="26">
    <location>
        <begin position="2197"/>
        <end position="2207"/>
    </location>
</feature>
<dbReference type="GO" id="GO:0000776">
    <property type="term" value="C:kinetochore"/>
    <property type="evidence" value="ECO:0007669"/>
    <property type="project" value="UniProtKB-KW"/>
</dbReference>
<feature type="compositionally biased region" description="Basic and acidic residues" evidence="26">
    <location>
        <begin position="420"/>
        <end position="441"/>
    </location>
</feature>
<dbReference type="GO" id="GO:0034399">
    <property type="term" value="C:nuclear periphery"/>
    <property type="evidence" value="ECO:0007669"/>
    <property type="project" value="UniProtKB-ARBA"/>
</dbReference>
<keyword evidence="13" id="KW-0509">mRNA transport</keyword>
<keyword evidence="21" id="KW-0539">Nucleus</keyword>
<keyword evidence="12" id="KW-0498">Mitosis</keyword>
<feature type="compositionally biased region" description="Low complexity" evidence="26">
    <location>
        <begin position="2229"/>
        <end position="2244"/>
    </location>
</feature>
<evidence type="ECO:0000256" key="1">
    <source>
        <dbReference type="ARBA" id="ARBA00004186"/>
    </source>
</evidence>
<evidence type="ECO:0000256" key="17">
    <source>
        <dbReference type="ARBA" id="ARBA00023054"/>
    </source>
</evidence>
<feature type="compositionally biased region" description="Polar residues" evidence="26">
    <location>
        <begin position="1738"/>
        <end position="1764"/>
    </location>
</feature>
<feature type="compositionally biased region" description="Basic and acidic residues" evidence="26">
    <location>
        <begin position="1291"/>
        <end position="1306"/>
    </location>
</feature>
<evidence type="ECO:0000256" key="5">
    <source>
        <dbReference type="ARBA" id="ARBA00004629"/>
    </source>
</evidence>
<feature type="region of interest" description="Disordered" evidence="26">
    <location>
        <begin position="420"/>
        <end position="443"/>
    </location>
</feature>
<feature type="compositionally biased region" description="Gly residues" evidence="26">
    <location>
        <begin position="2269"/>
        <end position="2278"/>
    </location>
</feature>
<keyword evidence="17 25" id="KW-0175">Coiled coil</keyword>
<dbReference type="Gene3D" id="1.10.287.1490">
    <property type="match status" value="2"/>
</dbReference>
<evidence type="ECO:0000256" key="4">
    <source>
        <dbReference type="ARBA" id="ARBA00004620"/>
    </source>
</evidence>
<evidence type="ECO:0000259" key="27">
    <source>
        <dbReference type="Pfam" id="PF07926"/>
    </source>
</evidence>
<feature type="coiled-coil region" evidence="25">
    <location>
        <begin position="536"/>
        <end position="603"/>
    </location>
</feature>
<feature type="compositionally biased region" description="Basic and acidic residues" evidence="26">
    <location>
        <begin position="1549"/>
        <end position="1574"/>
    </location>
</feature>
<feature type="compositionally biased region" description="Polar residues" evidence="26">
    <location>
        <begin position="2149"/>
        <end position="2174"/>
    </location>
</feature>
<dbReference type="InterPro" id="IPR012929">
    <property type="entry name" value="Nucleoprot-TPR/MLP1-2_dom"/>
</dbReference>
<keyword evidence="14" id="KW-0995">Kinetochore</keyword>
<feature type="region of interest" description="Disordered" evidence="26">
    <location>
        <begin position="618"/>
        <end position="638"/>
    </location>
</feature>
<feature type="compositionally biased region" description="Polar residues" evidence="26">
    <location>
        <begin position="1580"/>
        <end position="1598"/>
    </location>
</feature>
<evidence type="ECO:0000259" key="29">
    <source>
        <dbReference type="Pfam" id="PF25785"/>
    </source>
</evidence>
<evidence type="ECO:0000256" key="19">
    <source>
        <dbReference type="ARBA" id="ARBA00023136"/>
    </source>
</evidence>
<feature type="domain" description="NUA/TPR/MLP1-2-like" evidence="29">
    <location>
        <begin position="467"/>
        <end position="560"/>
    </location>
</feature>
<name>A0A8T0B5F6_SILME</name>
<evidence type="ECO:0000256" key="12">
    <source>
        <dbReference type="ARBA" id="ARBA00022776"/>
    </source>
</evidence>
<evidence type="ECO:0000256" key="9">
    <source>
        <dbReference type="ARBA" id="ARBA00022454"/>
    </source>
</evidence>
<feature type="compositionally biased region" description="Acidic residues" evidence="26">
    <location>
        <begin position="1913"/>
        <end position="1934"/>
    </location>
</feature>
<dbReference type="GO" id="GO:0017056">
    <property type="term" value="F:structural constituent of nuclear pore"/>
    <property type="evidence" value="ECO:0007669"/>
    <property type="project" value="TreeGrafter"/>
</dbReference>
<feature type="region of interest" description="Disordered" evidence="26">
    <location>
        <begin position="1717"/>
        <end position="2060"/>
    </location>
</feature>
<evidence type="ECO:0000256" key="7">
    <source>
        <dbReference type="ARBA" id="ARBA00019789"/>
    </source>
</evidence>
<evidence type="ECO:0000256" key="22">
    <source>
        <dbReference type="ARBA" id="ARBA00023306"/>
    </source>
</evidence>
<keyword evidence="19" id="KW-0472">Membrane</keyword>
<dbReference type="GO" id="GO:1901673">
    <property type="term" value="P:regulation of mitotic spindle assembly"/>
    <property type="evidence" value="ECO:0007669"/>
    <property type="project" value="TreeGrafter"/>
</dbReference>
<dbReference type="InterPro" id="IPR057577">
    <property type="entry name" value="Nucleoprot-TPR/MLP1_dom"/>
</dbReference>
<keyword evidence="31" id="KW-1185">Reference proteome</keyword>
<evidence type="ECO:0000256" key="26">
    <source>
        <dbReference type="SAM" id="MobiDB-lite"/>
    </source>
</evidence>
<sequence length="2284" mass="257079">MATALQQVLERNEITRLTKAAQSKLERFLTGKQAELESLRTNHESYKADCEQQAANTENKLVELQEQLVSNSKECETLKEENSRLVEELKKLKAAGDDEETLQQDKPPKAKYEIEAENRELSRLLQKKAQEMENLTENYNRISEKLEETSKVKMELQMKLDELQSSELSIQHREKRMDQEKELLQNQNAWLNSELKSKSEELLTVTKEKGIETLQLKCSLETKTDEVIRLQEEVNTLRRTSENMQKMTEDLMAKLKEEKDQCIVMEEKYRNELNANMRLCNLYKSAAADAEAKNAELNRGVEELNKLLKNAVETNKTSEKKLSELEGSQGTVKAELQERISTLEKEVENANTCLADFKRRGVPALTEEDLTKLSPTAAVVAKIVKPGMKLMELYNAFVEAQDNLQLEKMENRRINKALTEARSETERKTSVMKRQREEIENTQKSMNSISLKLEQTMKEMNKQQEETNEVNKQASLLEKENQRARKQIADLSQQVRVLLVELEEARGTKVVRDELNSAVSSSSEIQGQRQVAFRSVEELQQQNQNLLIQIRELEEQHEKSTTEAKIARQTEFEQKLEKAHKELELFKEQRNQQKQVADSAMRQRDMYRILLQTAGVDLPPQSSDCGTESSTTNKPVVTPTRSAISQSVASEVAQAIQAKVAFKQLNEAFATYKKEKAENDKLLNEQNERLQSQVSDLISKKAKISSQLEFASKRYEMLQENLNSYRREINSQREKIQKLSSTSQKYEQIIHTMTQDLREANEKVAVAEIRCENLRKERDMLKQVESRLYQEKESILAEQRGQNMLLSNLKSIQLTMERSEADTRQRYANQITHLEKEIAQMKKRVEQEVEQRHMVERNQDVQLVEAKKQLAAQNALHQKTKELLKSTEQQVSTLRQQLSNSENLNNKQPVKVSSTAEASGVPEQEVEELRSRLQQTEDQNSDLQERLKSAQNNLEEYRTMVLSLEDYISKDKQALEEARLSIENQLKEAQELNRQLEGRMAEAEKEKQELHEEKLKAVGNVEKHVKQLKHSLTEMQTELQDALQRASSAAAKEQQATQDSQQQAKLAIEAQNKYERELMLHAADVAALQTAKKQAQEQGCIAWGQQEKSLKEELGKQEQQLQGFQKQNKLLHEQIEQLGVKMAATVQEHATREGILNISFNEEDKTQEQILEILRFVRREKEIAEAQFEVAKMNTKAMAQQEEKLKRLESLNALTETNKMLKEEKNRLEQELQQNRAKMLKLEADMRPLQESNADLSEQNGMLQAEKRLLEEDVKRWKNRTQQLVSQQKDSNQEESKKLQSEKEAQVKRIQQLTEEIAKLKSELARANASMSASQSQGQNLRENLGKLTSERDNLKKDLEAKAQDILEKLKTITQVKKIGRRYKTQYEELKAQHDKMVVESAAKPAQAEQALIEAQQASVQEIQTLKASLSQAQSRTTDLEAQVESMQKAAGEREAELKRLQEQLAQIQPELTRLRTELQEKSSQEEQLKQQSAEKEEKTKKAILIAKQRISLLNSAKERLTKENEELKQQREELDVRMSALKSQYEGRLSRQERELRELREQQERHGEQRDELLEQGPNKAQDQQRPSESRQITLKSTPAADRGSASEPPTANIKPTPVAGASGKPPSIPGSKATPRASIRPMITPATVPTPTPTATVMPTAQTEMQEAIPTALQPSETPVEHVTVFGSGSVRSTSPNVQSTQSIITLQPSQATAFVQPTQQQSSQEPAAPMVEAVHSSQMERPSTSTAVFGTVSASAGSSLQKRVREEELESTTEVTESTQDDLNDPPVAKKIRAGLEEDIGTEESNDAEAEAPEITLEVPDASEDGFNVLGVEETLSPSVPLDQVSESQESAFEHRHDIIVIETDSNSDEEGVEDAGQEYGEEEEDDEDEDEGTMAEGEESNEGSGDVNEPFEGEDTETAEATEPGTENEESQGPSESTQKHADSQSEANVSTMDPSPAVDPMREVQPSPSTTGTSCSSLSSQVPRLPQSPRRPHQTPPPRLNIHPVPELGPPLMQRQAGQTRRQSTSRVPQLTPGIGSMQQHFFDDDDRMVPSTPTLVVPHRNDGFAEAIHSPQVAGVPRFRFGPPEDMIPQTSSSHSDLGQLASQGGLGMYESPLFLAAHDDESGGRSVPTTPLQVAAPVSVFAESQPSDVSEPASQSVPMVSTSTSGLTGHGEAVPGDDADDVFMAEAESEGTSGEASLESQSELEPAQPSDDASLPSTSQEPTSSSAPDTSSSQQPRPAERARRESAQPPRRAQLIRRGMGYPRGGRGRGFNRGMPF</sequence>
<feature type="region of interest" description="Disordered" evidence="26">
    <location>
        <begin position="1281"/>
        <end position="1306"/>
    </location>
</feature>
<comment type="caution">
    <text evidence="30">The sequence shown here is derived from an EMBL/GenBank/DDBJ whole genome shotgun (WGS) entry which is preliminary data.</text>
</comment>
<keyword evidence="10" id="KW-0963">Cytoplasm</keyword>
<keyword evidence="23" id="KW-0137">Centromere</keyword>
<feature type="coiled-coil region" evidence="25">
    <location>
        <begin position="29"/>
        <end position="360"/>
    </location>
</feature>
<feature type="region of interest" description="Disordered" evidence="26">
    <location>
        <begin position="1543"/>
        <end position="1658"/>
    </location>
</feature>
<feature type="coiled-coil region" evidence="25">
    <location>
        <begin position="665"/>
        <end position="791"/>
    </location>
</feature>
<dbReference type="Proteomes" id="UP000606274">
    <property type="component" value="Unassembled WGS sequence"/>
</dbReference>
<dbReference type="PANTHER" id="PTHR18898">
    <property type="entry name" value="NUCLEOPROTEIN TPR-RELATED"/>
    <property type="match status" value="1"/>
</dbReference>
<dbReference type="Pfam" id="PF25785">
    <property type="entry name" value="TPR"/>
    <property type="match status" value="1"/>
</dbReference>
<feature type="compositionally biased region" description="Acidic residues" evidence="26">
    <location>
        <begin position="1800"/>
        <end position="1815"/>
    </location>
</feature>
<evidence type="ECO:0000256" key="24">
    <source>
        <dbReference type="ARBA" id="ARBA00077074"/>
    </source>
</evidence>
<evidence type="ECO:0000256" key="18">
    <source>
        <dbReference type="ARBA" id="ARBA00023132"/>
    </source>
</evidence>